<evidence type="ECO:0000256" key="1">
    <source>
        <dbReference type="SAM" id="Phobius"/>
    </source>
</evidence>
<organism evidence="2 3">
    <name type="scientific">Calderihabitans maritimus</name>
    <dbReference type="NCBI Taxonomy" id="1246530"/>
    <lineage>
        <taxon>Bacteria</taxon>
        <taxon>Bacillati</taxon>
        <taxon>Bacillota</taxon>
        <taxon>Clostridia</taxon>
        <taxon>Neomoorellales</taxon>
        <taxon>Calderihabitantaceae</taxon>
        <taxon>Calderihabitans</taxon>
    </lineage>
</organism>
<dbReference type="EMBL" id="BDGJ01000020">
    <property type="protein sequence ID" value="GAW91579.1"/>
    <property type="molecule type" value="Genomic_DNA"/>
</dbReference>
<evidence type="ECO:0000313" key="3">
    <source>
        <dbReference type="Proteomes" id="UP000197032"/>
    </source>
</evidence>
<dbReference type="OrthoDB" id="9812700at2"/>
<feature type="transmembrane region" description="Helical" evidence="1">
    <location>
        <begin position="6"/>
        <end position="24"/>
    </location>
</feature>
<proteinExistence type="predicted"/>
<sequence length="201" mass="23400">MLIPVLVVGIILLIILFAYIAFYFRTKPILKRQLPTSSEETYQIPQSYSTGRLVAMVKNPYWIYAYWDLNPSQKQKFTSQYGKDAWERSRPTLRVYDLTGVESYTETKAPYFDLFIDDLANNWYIRVGKPRSTFYLELGRKFADGLFVPLLRSNRVTTPADSISSEIDPQWPPLEELWKSVYKAKGIPVPGSPQLRQERND</sequence>
<protein>
    <recommendedName>
        <fullName evidence="4">DUF4912 domain-containing protein</fullName>
    </recommendedName>
</protein>
<dbReference type="InterPro" id="IPR032585">
    <property type="entry name" value="DUF4912"/>
</dbReference>
<evidence type="ECO:0008006" key="4">
    <source>
        <dbReference type="Google" id="ProtNLM"/>
    </source>
</evidence>
<keyword evidence="1" id="KW-1133">Transmembrane helix</keyword>
<reference evidence="3" key="1">
    <citation type="journal article" date="2017" name="Appl. Environ. Microbiol.">
        <title>Genomic analysis of Calderihabitans maritimus KKC1, a thermophilic hydrogenogenic carboxydotrophic bacterium isolated from marine sediment.</title>
        <authorList>
            <person name="Omae K."/>
            <person name="Yoneda Y."/>
            <person name="Fukuyama Y."/>
            <person name="Yoshida T."/>
            <person name="Sako Y."/>
        </authorList>
    </citation>
    <scope>NUCLEOTIDE SEQUENCE [LARGE SCALE GENOMIC DNA]</scope>
    <source>
        <strain evidence="3">KKC1</strain>
    </source>
</reference>
<dbReference type="Pfam" id="PF16258">
    <property type="entry name" value="DUF4912"/>
    <property type="match status" value="1"/>
</dbReference>
<dbReference type="AlphaFoldDB" id="A0A1Z5HPW7"/>
<dbReference type="RefSeq" id="WP_088553096.1">
    <property type="nucleotide sequence ID" value="NZ_BDGJ01000020.1"/>
</dbReference>
<keyword evidence="1" id="KW-0472">Membrane</keyword>
<evidence type="ECO:0000313" key="2">
    <source>
        <dbReference type="EMBL" id="GAW91579.1"/>
    </source>
</evidence>
<comment type="caution">
    <text evidence="2">The sequence shown here is derived from an EMBL/GenBank/DDBJ whole genome shotgun (WGS) entry which is preliminary data.</text>
</comment>
<dbReference type="Proteomes" id="UP000197032">
    <property type="component" value="Unassembled WGS sequence"/>
</dbReference>
<keyword evidence="3" id="KW-1185">Reference proteome</keyword>
<name>A0A1Z5HPW7_9FIRM</name>
<gene>
    <name evidence="2" type="ORF">KKC1_07400</name>
</gene>
<accession>A0A1Z5HPW7</accession>
<keyword evidence="1" id="KW-0812">Transmembrane</keyword>